<name>A0A368TNX9_9GAMM</name>
<dbReference type="AlphaFoldDB" id="A0A368TNX9"/>
<gene>
    <name evidence="1" type="ORF">DU506_19605</name>
</gene>
<sequence>MGRQLNYLVKCNPHGSDTADQDTWRAVAADYWEELRPGKRPALWAQTVSIRDDNKVVYVVKRVMRLVERTADRDGQLLLEPAYELEGGWTSLDEAPEAVIKRYQARATHDLILHLAQLADNIQRLMGQLGMNGELSPARHPAKRRRLRTVL</sequence>
<organism evidence="1 2">
    <name type="scientific">Vreelandella rituensis</name>
    <dbReference type="NCBI Taxonomy" id="2282306"/>
    <lineage>
        <taxon>Bacteria</taxon>
        <taxon>Pseudomonadati</taxon>
        <taxon>Pseudomonadota</taxon>
        <taxon>Gammaproteobacteria</taxon>
        <taxon>Oceanospirillales</taxon>
        <taxon>Halomonadaceae</taxon>
        <taxon>Vreelandella</taxon>
    </lineage>
</organism>
<proteinExistence type="predicted"/>
<protein>
    <submittedName>
        <fullName evidence="1">Uncharacterized protein</fullName>
    </submittedName>
</protein>
<dbReference type="EMBL" id="QPIJ01000081">
    <property type="protein sequence ID" value="RCV85937.1"/>
    <property type="molecule type" value="Genomic_DNA"/>
</dbReference>
<dbReference type="Proteomes" id="UP000253204">
    <property type="component" value="Unassembled WGS sequence"/>
</dbReference>
<reference evidence="1 2" key="1">
    <citation type="submission" date="2018-07" db="EMBL/GenBank/DDBJ databases">
        <title>Halomonas rutogse sp. nov., isolated from Lake TangqianCo on Tibetan Plateau.</title>
        <authorList>
            <person name="Lu H."/>
            <person name="Xing P."/>
            <person name="Wu Q."/>
        </authorList>
    </citation>
    <scope>NUCLEOTIDE SEQUENCE [LARGE SCALE GENOMIC DNA]</scope>
    <source>
        <strain evidence="1 2">TQ8S</strain>
    </source>
</reference>
<evidence type="ECO:0000313" key="2">
    <source>
        <dbReference type="Proteomes" id="UP000253204"/>
    </source>
</evidence>
<evidence type="ECO:0000313" key="1">
    <source>
        <dbReference type="EMBL" id="RCV85937.1"/>
    </source>
</evidence>
<accession>A0A368TNX9</accession>
<comment type="caution">
    <text evidence="1">The sequence shown here is derived from an EMBL/GenBank/DDBJ whole genome shotgun (WGS) entry which is preliminary data.</text>
</comment>
<keyword evidence="2" id="KW-1185">Reference proteome</keyword>